<evidence type="ECO:0000256" key="9">
    <source>
        <dbReference type="ARBA" id="ARBA00022837"/>
    </source>
</evidence>
<evidence type="ECO:0000256" key="4">
    <source>
        <dbReference type="ARBA" id="ARBA00012462"/>
    </source>
</evidence>
<comment type="cofactor">
    <cofactor evidence="11">
        <name>Ca(2+)</name>
        <dbReference type="ChEBI" id="CHEBI:29108"/>
    </cofactor>
    <text evidence="11">Binds 1 Ca(2+) ion per subunit.</text>
</comment>
<dbReference type="AlphaFoldDB" id="A0A8H7CFN6"/>
<dbReference type="Proteomes" id="UP000620124">
    <property type="component" value="Unassembled WGS sequence"/>
</dbReference>
<dbReference type="InterPro" id="IPR036852">
    <property type="entry name" value="Peptidase_S8/S53_dom_sf"/>
</dbReference>
<comment type="catalytic activity">
    <reaction evidence="1">
        <text>Release of an N-terminal tripeptide from a polypeptide.</text>
        <dbReference type="EC" id="3.4.14.10"/>
    </reaction>
</comment>
<feature type="chain" id="PRO_5034931148" description="tripeptidyl-peptidase II" evidence="13">
    <location>
        <begin position="19"/>
        <end position="565"/>
    </location>
</feature>
<feature type="binding site" evidence="11">
    <location>
        <position position="520"/>
    </location>
    <ligand>
        <name>Ca(2+)</name>
        <dbReference type="ChEBI" id="CHEBI:29108"/>
    </ligand>
</feature>
<dbReference type="SMART" id="SM00944">
    <property type="entry name" value="Pro-kuma_activ"/>
    <property type="match status" value="1"/>
</dbReference>
<dbReference type="InterPro" id="IPR030400">
    <property type="entry name" value="Sedolisin_dom"/>
</dbReference>
<dbReference type="Pfam" id="PF00082">
    <property type="entry name" value="Peptidase_S8"/>
    <property type="match status" value="1"/>
</dbReference>
<keyword evidence="7" id="KW-0378">Hydrolase</keyword>
<feature type="domain" description="Peptidase S53" evidence="14">
    <location>
        <begin position="207"/>
        <end position="565"/>
    </location>
</feature>
<sequence length="565" mass="60070">MPFHKLANFLTIISAVSGSLVVHESRRAAPTGFLSQGAAPVTDVLTLRFGLTANNLSGLQEKLVSISTPGNLDFRQWLSKDEVKSFVQPSNETVAAFNSFAAANGLKPTVISPNGDWLSLTLTVSQANRLFGAQFEKFSHASLTEPITRTLTISLPSELIGHVDVVHPSTSFTGRNPGSAQLPFHPHSSKKRTEPVASCNSSRPDGIVTPTFLQNIYGIPSAPATQKNNKILVTGYLGVLPNRTDLSMFLEQFRPDIPQNTSFDLITIDNAKNRDPEDSARLATGVPVEFLSVGGPPDGNFSDLATALLDTNTFLDGVDNPPSIVTTSYGPMENQFESSVARKICDSYMALGARGISVLFASGDGGVRGSHDNSSIPGVCESNTFIPVFPASCPYVTAVGATQGFNPEVATNLTGGGFSDLFPKPWYQTQAVDSFLKTIPPDFAGTFNKSGRGYPDVAVQGWGLDFVFAGTTLALGGTSFSSPIFASIIALVNDRLVAAGKPVLGFMNPWLYAHSEAFTDITEGHNSGLECPTSSVAFDATKGWDALTGLGSPVFHKLLTAAFKY</sequence>
<dbReference type="PANTHER" id="PTHR14218:SF15">
    <property type="entry name" value="TRIPEPTIDYL-PEPTIDASE 1"/>
    <property type="match status" value="1"/>
</dbReference>
<keyword evidence="5 15" id="KW-0645">Protease</keyword>
<dbReference type="InterPro" id="IPR000209">
    <property type="entry name" value="Peptidase_S8/S53_dom"/>
</dbReference>
<dbReference type="GO" id="GO:0008240">
    <property type="term" value="F:tripeptidyl-peptidase activity"/>
    <property type="evidence" value="ECO:0007669"/>
    <property type="project" value="UniProtKB-EC"/>
</dbReference>
<evidence type="ECO:0000256" key="1">
    <source>
        <dbReference type="ARBA" id="ARBA00001910"/>
    </source>
</evidence>
<keyword evidence="9 11" id="KW-0106">Calcium</keyword>
<evidence type="ECO:0000256" key="7">
    <source>
        <dbReference type="ARBA" id="ARBA00022801"/>
    </source>
</evidence>
<evidence type="ECO:0000256" key="5">
    <source>
        <dbReference type="ARBA" id="ARBA00022670"/>
    </source>
</evidence>
<evidence type="ECO:0000259" key="14">
    <source>
        <dbReference type="PROSITE" id="PS51695"/>
    </source>
</evidence>
<protein>
    <recommendedName>
        <fullName evidence="4">tripeptidyl-peptidase II</fullName>
        <ecNumber evidence="4">3.4.14.10</ecNumber>
    </recommendedName>
</protein>
<keyword evidence="16" id="KW-1185">Reference proteome</keyword>
<evidence type="ECO:0000313" key="16">
    <source>
        <dbReference type="Proteomes" id="UP000620124"/>
    </source>
</evidence>
<evidence type="ECO:0000256" key="13">
    <source>
        <dbReference type="SAM" id="SignalP"/>
    </source>
</evidence>
<dbReference type="PANTHER" id="PTHR14218">
    <property type="entry name" value="PROTEASE S8 TRIPEPTIDYL PEPTIDASE I CLN2"/>
    <property type="match status" value="1"/>
</dbReference>
<dbReference type="PROSITE" id="PS51695">
    <property type="entry name" value="SEDOLISIN"/>
    <property type="match status" value="1"/>
</dbReference>
<dbReference type="EC" id="3.4.14.10" evidence="4"/>
<dbReference type="GO" id="GO:0046872">
    <property type="term" value="F:metal ion binding"/>
    <property type="evidence" value="ECO:0007669"/>
    <property type="project" value="UniProtKB-UniRule"/>
</dbReference>
<dbReference type="OrthoDB" id="2881423at2759"/>
<dbReference type="SUPFAM" id="SSF52743">
    <property type="entry name" value="Subtilisin-like"/>
    <property type="match status" value="1"/>
</dbReference>
<comment type="subcellular location">
    <subcellularLocation>
        <location evidence="3">Secreted</location>
        <location evidence="3">Extracellular space</location>
    </subcellularLocation>
</comment>
<feature type="signal peptide" evidence="13">
    <location>
        <begin position="1"/>
        <end position="18"/>
    </location>
</feature>
<dbReference type="InterPro" id="IPR050819">
    <property type="entry name" value="Tripeptidyl-peptidase_I"/>
</dbReference>
<keyword evidence="6 11" id="KW-0479">Metal-binding</keyword>
<evidence type="ECO:0000256" key="11">
    <source>
        <dbReference type="PROSITE-ProRule" id="PRU01032"/>
    </source>
</evidence>
<keyword evidence="13" id="KW-0732">Signal</keyword>
<organism evidence="15 16">
    <name type="scientific">Mycena venus</name>
    <dbReference type="NCBI Taxonomy" id="2733690"/>
    <lineage>
        <taxon>Eukaryota</taxon>
        <taxon>Fungi</taxon>
        <taxon>Dikarya</taxon>
        <taxon>Basidiomycota</taxon>
        <taxon>Agaricomycotina</taxon>
        <taxon>Agaricomycetes</taxon>
        <taxon>Agaricomycetidae</taxon>
        <taxon>Agaricales</taxon>
        <taxon>Marasmiineae</taxon>
        <taxon>Mycenaceae</taxon>
        <taxon>Mycena</taxon>
    </lineage>
</organism>
<dbReference type="GO" id="GO:0006508">
    <property type="term" value="P:proteolysis"/>
    <property type="evidence" value="ECO:0007669"/>
    <property type="project" value="UniProtKB-KW"/>
</dbReference>
<reference evidence="15" key="1">
    <citation type="submission" date="2020-05" db="EMBL/GenBank/DDBJ databases">
        <title>Mycena genomes resolve the evolution of fungal bioluminescence.</title>
        <authorList>
            <person name="Tsai I.J."/>
        </authorList>
    </citation>
    <scope>NUCLEOTIDE SEQUENCE</scope>
    <source>
        <strain evidence="15">CCC161011</strain>
    </source>
</reference>
<evidence type="ECO:0000313" key="15">
    <source>
        <dbReference type="EMBL" id="KAF7335590.1"/>
    </source>
</evidence>
<evidence type="ECO:0000256" key="3">
    <source>
        <dbReference type="ARBA" id="ARBA00004239"/>
    </source>
</evidence>
<evidence type="ECO:0000256" key="12">
    <source>
        <dbReference type="SAM" id="MobiDB-lite"/>
    </source>
</evidence>
<feature type="binding site" evidence="11">
    <location>
        <position position="543"/>
    </location>
    <ligand>
        <name>Ca(2+)</name>
        <dbReference type="ChEBI" id="CHEBI:29108"/>
    </ligand>
</feature>
<evidence type="ECO:0000256" key="8">
    <source>
        <dbReference type="ARBA" id="ARBA00022825"/>
    </source>
</evidence>
<accession>A0A8H7CFN6</accession>
<dbReference type="GO" id="GO:0004252">
    <property type="term" value="F:serine-type endopeptidase activity"/>
    <property type="evidence" value="ECO:0007669"/>
    <property type="project" value="InterPro"/>
</dbReference>
<evidence type="ECO:0000256" key="2">
    <source>
        <dbReference type="ARBA" id="ARBA00002451"/>
    </source>
</evidence>
<comment type="caution">
    <text evidence="11">Lacks conserved residue(s) required for the propagation of feature annotation.</text>
</comment>
<dbReference type="EMBL" id="JACAZI010000024">
    <property type="protein sequence ID" value="KAF7335590.1"/>
    <property type="molecule type" value="Genomic_DNA"/>
</dbReference>
<dbReference type="SUPFAM" id="SSF54897">
    <property type="entry name" value="Protease propeptides/inhibitors"/>
    <property type="match status" value="1"/>
</dbReference>
<feature type="binding site" evidence="11">
    <location>
        <position position="545"/>
    </location>
    <ligand>
        <name>Ca(2+)</name>
        <dbReference type="ChEBI" id="CHEBI:29108"/>
    </ligand>
</feature>
<gene>
    <name evidence="15" type="ORF">MVEN_02213300</name>
</gene>
<evidence type="ECO:0000256" key="10">
    <source>
        <dbReference type="ARBA" id="ARBA00023145"/>
    </source>
</evidence>
<feature type="binding site" evidence="11">
    <location>
        <position position="521"/>
    </location>
    <ligand>
        <name>Ca(2+)</name>
        <dbReference type="ChEBI" id="CHEBI:29108"/>
    </ligand>
</feature>
<dbReference type="Gene3D" id="3.40.50.200">
    <property type="entry name" value="Peptidase S8/S53 domain"/>
    <property type="match status" value="1"/>
</dbReference>
<dbReference type="CDD" id="cd11377">
    <property type="entry name" value="Pro-peptidase_S53"/>
    <property type="match status" value="1"/>
</dbReference>
<comment type="function">
    <text evidence="2">Secreted tripeptidyl-peptidase which degrades proteins at acidic pHs and is involved in virulence.</text>
</comment>
<dbReference type="GO" id="GO:0005576">
    <property type="term" value="C:extracellular region"/>
    <property type="evidence" value="ECO:0007669"/>
    <property type="project" value="UniProtKB-SubCell"/>
</dbReference>
<evidence type="ECO:0000256" key="6">
    <source>
        <dbReference type="ARBA" id="ARBA00022723"/>
    </source>
</evidence>
<dbReference type="CDD" id="cd04056">
    <property type="entry name" value="Peptidases_S53"/>
    <property type="match status" value="1"/>
</dbReference>
<keyword evidence="8" id="KW-0720">Serine protease</keyword>
<feature type="region of interest" description="Disordered" evidence="12">
    <location>
        <begin position="171"/>
        <end position="203"/>
    </location>
</feature>
<dbReference type="InterPro" id="IPR015366">
    <property type="entry name" value="S53_propep"/>
</dbReference>
<proteinExistence type="predicted"/>
<keyword evidence="10" id="KW-0865">Zymogen</keyword>
<comment type="caution">
    <text evidence="15">The sequence shown here is derived from an EMBL/GenBank/DDBJ whole genome shotgun (WGS) entry which is preliminary data.</text>
</comment>
<name>A0A8H7CFN6_9AGAR</name>
<dbReference type="Pfam" id="PF09286">
    <property type="entry name" value="Pro-kuma_activ"/>
    <property type="match status" value="1"/>
</dbReference>